<keyword evidence="2" id="KW-1185">Reference proteome</keyword>
<organism evidence="1 2">
    <name type="scientific">Agaribacter marinus</name>
    <dbReference type="NCBI Taxonomy" id="1431249"/>
    <lineage>
        <taxon>Bacteria</taxon>
        <taxon>Pseudomonadati</taxon>
        <taxon>Pseudomonadota</taxon>
        <taxon>Gammaproteobacteria</taxon>
        <taxon>Alteromonadales</taxon>
        <taxon>Alteromonadaceae</taxon>
        <taxon>Agaribacter</taxon>
    </lineage>
</organism>
<reference evidence="1" key="1">
    <citation type="journal article" date="2014" name="Int. J. Syst. Evol. Microbiol.">
        <title>Complete genome sequence of Corynebacterium casei LMG S-19264T (=DSM 44701T), isolated from a smear-ripened cheese.</title>
        <authorList>
            <consortium name="US DOE Joint Genome Institute (JGI-PGF)"/>
            <person name="Walter F."/>
            <person name="Albersmeier A."/>
            <person name="Kalinowski J."/>
            <person name="Ruckert C."/>
        </authorList>
    </citation>
    <scope>NUCLEOTIDE SEQUENCE</scope>
    <source>
        <strain evidence="1">NBRC 110023</strain>
    </source>
</reference>
<gene>
    <name evidence="1" type="ORF">GCM10007852_35410</name>
</gene>
<dbReference type="EMBL" id="BSOT01000011">
    <property type="protein sequence ID" value="GLR72633.1"/>
    <property type="molecule type" value="Genomic_DNA"/>
</dbReference>
<dbReference type="AlphaFoldDB" id="A0AA37WK10"/>
<accession>A0AA37WK10</accession>
<evidence type="ECO:0000313" key="2">
    <source>
        <dbReference type="Proteomes" id="UP001156601"/>
    </source>
</evidence>
<dbReference type="RefSeq" id="WP_284219044.1">
    <property type="nucleotide sequence ID" value="NZ_BSOT01000011.1"/>
</dbReference>
<comment type="caution">
    <text evidence="1">The sequence shown here is derived from an EMBL/GenBank/DDBJ whole genome shotgun (WGS) entry which is preliminary data.</text>
</comment>
<protein>
    <submittedName>
        <fullName evidence="1">Uncharacterized protein</fullName>
    </submittedName>
</protein>
<name>A0AA37WK10_9ALTE</name>
<sequence>MATTTATIGENGYNLTGNESRIQLPGLGSKPSASELHLTAKERSLLINVQNEGIKRGTLLLASLTYDWEALAFSAVSSASSLVAGEVFANNDSAPKSRKERVSTTQDEIAADGISGLLGAAWKKVEGKIASDERIGRLAKVLNMGISAVLTWLKNMVLSKELLANLIPFYGAAKGLIDGAKGALETRSHHTAWDSLKQASGHIASGFPMEALNAFERYANAEYVRSGLKTTYTFAKTLTSVLLQIFTAGASSVFDFATKVFEAVSSFAFNAFQALCFGKATDFCRKKMENDSMPSASEFQTICSDSPFAGCVFLGAANYIGHFNLTSVLSNANNVIAGPSMMASVAKVGEIQKLASKYIAASHFKMKFRSSDDKEQYGWVLKMMEGYASDAPKSEFITKNASFRTRLFHKARTLFKV</sequence>
<reference evidence="1" key="2">
    <citation type="submission" date="2023-01" db="EMBL/GenBank/DDBJ databases">
        <title>Draft genome sequence of Agaribacter marinus strain NBRC 110023.</title>
        <authorList>
            <person name="Sun Q."/>
            <person name="Mori K."/>
        </authorList>
    </citation>
    <scope>NUCLEOTIDE SEQUENCE</scope>
    <source>
        <strain evidence="1">NBRC 110023</strain>
    </source>
</reference>
<evidence type="ECO:0000313" key="1">
    <source>
        <dbReference type="EMBL" id="GLR72633.1"/>
    </source>
</evidence>
<proteinExistence type="predicted"/>
<dbReference type="Proteomes" id="UP001156601">
    <property type="component" value="Unassembled WGS sequence"/>
</dbReference>